<dbReference type="Proteomes" id="UP000218334">
    <property type="component" value="Unassembled WGS sequence"/>
</dbReference>
<reference evidence="2" key="1">
    <citation type="journal article" date="2017" name="Nat. Ecol. Evol.">
        <title>Genome expansion and lineage-specific genetic innovations in the forest pathogenic fungi Armillaria.</title>
        <authorList>
            <person name="Sipos G."/>
            <person name="Prasanna A.N."/>
            <person name="Walter M.C."/>
            <person name="O'Connor E."/>
            <person name="Balint B."/>
            <person name="Krizsan K."/>
            <person name="Kiss B."/>
            <person name="Hess J."/>
            <person name="Varga T."/>
            <person name="Slot J."/>
            <person name="Riley R."/>
            <person name="Boka B."/>
            <person name="Rigling D."/>
            <person name="Barry K."/>
            <person name="Lee J."/>
            <person name="Mihaltcheva S."/>
            <person name="LaButti K."/>
            <person name="Lipzen A."/>
            <person name="Waldron R."/>
            <person name="Moloney N.M."/>
            <person name="Sperisen C."/>
            <person name="Kredics L."/>
            <person name="Vagvoelgyi C."/>
            <person name="Patrignani A."/>
            <person name="Fitzpatrick D."/>
            <person name="Nagy I."/>
            <person name="Doyle S."/>
            <person name="Anderson J.B."/>
            <person name="Grigoriev I.V."/>
            <person name="Gueldener U."/>
            <person name="Muensterkoetter M."/>
            <person name="Nagy L.G."/>
        </authorList>
    </citation>
    <scope>NUCLEOTIDE SEQUENCE [LARGE SCALE GENOMIC DNA]</scope>
    <source>
        <strain evidence="2">28-4</strain>
    </source>
</reference>
<keyword evidence="2" id="KW-1185">Reference proteome</keyword>
<accession>A0A2H3B284</accession>
<name>A0A2H3B284_9AGAR</name>
<evidence type="ECO:0000313" key="2">
    <source>
        <dbReference type="Proteomes" id="UP000218334"/>
    </source>
</evidence>
<evidence type="ECO:0000313" key="1">
    <source>
        <dbReference type="EMBL" id="PBK61172.1"/>
    </source>
</evidence>
<protein>
    <submittedName>
        <fullName evidence="1">Uncharacterized protein</fullName>
    </submittedName>
</protein>
<organism evidence="1 2">
    <name type="scientific">Armillaria solidipes</name>
    <dbReference type="NCBI Taxonomy" id="1076256"/>
    <lineage>
        <taxon>Eukaryota</taxon>
        <taxon>Fungi</taxon>
        <taxon>Dikarya</taxon>
        <taxon>Basidiomycota</taxon>
        <taxon>Agaricomycotina</taxon>
        <taxon>Agaricomycetes</taxon>
        <taxon>Agaricomycetidae</taxon>
        <taxon>Agaricales</taxon>
        <taxon>Marasmiineae</taxon>
        <taxon>Physalacriaceae</taxon>
        <taxon>Armillaria</taxon>
    </lineage>
</organism>
<sequence>MGRRLRYGISSALSHCISFSHPASSHEVLAPRLAYMTSHPDICRLFILNGPFPFLETICKCWMFLSRTCEHQVYPAFRELIAGLLSVAHDDPSLSPIRTILTRERCGHGA</sequence>
<dbReference type="AlphaFoldDB" id="A0A2H3B284"/>
<dbReference type="EMBL" id="KZ293478">
    <property type="protein sequence ID" value="PBK61172.1"/>
    <property type="molecule type" value="Genomic_DNA"/>
</dbReference>
<proteinExistence type="predicted"/>
<gene>
    <name evidence="1" type="ORF">ARMSODRAFT_671652</name>
</gene>